<keyword evidence="2 4" id="KW-0831">Ubiquinone biosynthesis</keyword>
<sequence length="203" mass="22672">MPFLPTAELSLHQSPFVPAGDWRGRPFESAQFQPPENLMPWLAYTGSLTAALKQLSGGDFSVQVLGQSWQLPRAEECRALNLNRHSRALVREVLLIGCGQPWVYARSVLPLRSLQGKSRNLRSLDDRPLGELLFSEPGIRRGEIEFNQLRRNPDLQAQGLCDGGDSAWGRRSIFWLRGKPLLVAEAFLSQFCPDDPPAVPANQ</sequence>
<accession>A0ABY4VB40</accession>
<dbReference type="GO" id="GO:0008813">
    <property type="term" value="F:chorismate lyase activity"/>
    <property type="evidence" value="ECO:0007669"/>
    <property type="project" value="UniProtKB-EC"/>
</dbReference>
<dbReference type="PANTHER" id="PTHR38683:SF1">
    <property type="entry name" value="CHORISMATE PYRUVATE-LYASE"/>
    <property type="match status" value="1"/>
</dbReference>
<feature type="binding site" evidence="4">
    <location>
        <position position="91"/>
    </location>
    <ligand>
        <name>substrate</name>
    </ligand>
</feature>
<comment type="caution">
    <text evidence="4">Lacks conserved residue(s) required for the propagation of feature annotation.</text>
</comment>
<comment type="similarity">
    <text evidence="4">Belongs to the UbiC family.</text>
</comment>
<dbReference type="EC" id="4.1.3.40" evidence="4"/>
<dbReference type="EMBL" id="CP092418">
    <property type="protein sequence ID" value="USD21493.1"/>
    <property type="molecule type" value="Genomic_DNA"/>
</dbReference>
<dbReference type="InterPro" id="IPR028978">
    <property type="entry name" value="Chorismate_lyase_/UTRA_dom_sf"/>
</dbReference>
<dbReference type="PANTHER" id="PTHR38683">
    <property type="entry name" value="CHORISMATE PYRUVATE-LYASE"/>
    <property type="match status" value="1"/>
</dbReference>
<gene>
    <name evidence="4" type="primary">ubiC</name>
    <name evidence="5" type="ORF">MJO52_20945</name>
</gene>
<keyword evidence="3 4" id="KW-0456">Lyase</keyword>
<keyword evidence="1 4" id="KW-0963">Cytoplasm</keyword>
<keyword evidence="6" id="KW-1185">Reference proteome</keyword>
<organism evidence="5 6">
    <name type="scientific">Microbulbifer variabilis</name>
    <dbReference type="NCBI Taxonomy" id="266805"/>
    <lineage>
        <taxon>Bacteria</taxon>
        <taxon>Pseudomonadati</taxon>
        <taxon>Pseudomonadota</taxon>
        <taxon>Gammaproteobacteria</taxon>
        <taxon>Cellvibrionales</taxon>
        <taxon>Microbulbiferaceae</taxon>
        <taxon>Microbulbifer</taxon>
    </lineage>
</organism>
<name>A0ABY4VB40_9GAMM</name>
<evidence type="ECO:0000256" key="2">
    <source>
        <dbReference type="ARBA" id="ARBA00022688"/>
    </source>
</evidence>
<evidence type="ECO:0000256" key="1">
    <source>
        <dbReference type="ARBA" id="ARBA00022490"/>
    </source>
</evidence>
<dbReference type="Proteomes" id="UP001055658">
    <property type="component" value="Chromosome"/>
</dbReference>
<dbReference type="RefSeq" id="WP_252083901.1">
    <property type="nucleotide sequence ID" value="NZ_CP092418.1"/>
</dbReference>
<dbReference type="HAMAP" id="MF_01632">
    <property type="entry name" value="UbiC"/>
    <property type="match status" value="1"/>
</dbReference>
<comment type="catalytic activity">
    <reaction evidence="4">
        <text>chorismate = 4-hydroxybenzoate + pyruvate</text>
        <dbReference type="Rhea" id="RHEA:16505"/>
        <dbReference type="ChEBI" id="CHEBI:15361"/>
        <dbReference type="ChEBI" id="CHEBI:17879"/>
        <dbReference type="ChEBI" id="CHEBI:29748"/>
        <dbReference type="EC" id="4.1.3.40"/>
    </reaction>
</comment>
<proteinExistence type="inferred from homology"/>
<evidence type="ECO:0000313" key="5">
    <source>
        <dbReference type="EMBL" id="USD21493.1"/>
    </source>
</evidence>
<dbReference type="Gene3D" id="3.40.1410.10">
    <property type="entry name" value="Chorismate lyase-like"/>
    <property type="match status" value="1"/>
</dbReference>
<reference evidence="5" key="1">
    <citation type="submission" date="2022-02" db="EMBL/GenBank/DDBJ databases">
        <title>Coral-associated bacteria.</title>
        <authorList>
            <person name="Tang K."/>
            <person name="Wang X."/>
        </authorList>
    </citation>
    <scope>NUCLEOTIDE SEQUENCE</scope>
    <source>
        <strain evidence="5">SCSIO 43006</strain>
    </source>
</reference>
<comment type="subcellular location">
    <subcellularLocation>
        <location evidence="4">Cytoplasm</location>
    </subcellularLocation>
</comment>
<evidence type="ECO:0000256" key="3">
    <source>
        <dbReference type="ARBA" id="ARBA00023239"/>
    </source>
</evidence>
<keyword evidence="4" id="KW-0670">Pyruvate</keyword>
<feature type="binding site" evidence="4">
    <location>
        <position position="185"/>
    </location>
    <ligand>
        <name>substrate</name>
    </ligand>
</feature>
<dbReference type="InterPro" id="IPR007440">
    <property type="entry name" value="Chorismate--pyruvate_lyase"/>
</dbReference>
<feature type="binding site" evidence="4">
    <location>
        <position position="129"/>
    </location>
    <ligand>
        <name>substrate</name>
    </ligand>
</feature>
<evidence type="ECO:0000256" key="4">
    <source>
        <dbReference type="HAMAP-Rule" id="MF_01632"/>
    </source>
</evidence>
<comment type="pathway">
    <text evidence="4">Cofactor biosynthesis; ubiquinone biosynthesis.</text>
</comment>
<protein>
    <recommendedName>
        <fullName evidence="4">Probable chorismate pyruvate-lyase</fullName>
        <shortName evidence="4">CL</shortName>
        <shortName evidence="4">CPL</shortName>
        <ecNumber evidence="4">4.1.3.40</ecNumber>
    </recommendedName>
</protein>
<dbReference type="Pfam" id="PF04345">
    <property type="entry name" value="Chor_lyase"/>
    <property type="match status" value="1"/>
</dbReference>
<evidence type="ECO:0000313" key="6">
    <source>
        <dbReference type="Proteomes" id="UP001055658"/>
    </source>
</evidence>
<comment type="function">
    <text evidence="4">Removes the pyruvyl group from chorismate, with concomitant aromatization of the ring, to provide 4-hydroxybenzoate (4HB) for the ubiquinone pathway.</text>
</comment>
<dbReference type="SUPFAM" id="SSF64288">
    <property type="entry name" value="Chorismate lyase-like"/>
    <property type="match status" value="1"/>
</dbReference>